<dbReference type="PANTHER" id="PTHR43531">
    <property type="entry name" value="PROTEIN ICFG"/>
    <property type="match status" value="1"/>
</dbReference>
<dbReference type="EMBL" id="RYFG02000121">
    <property type="protein sequence ID" value="TRW89608.1"/>
    <property type="molecule type" value="Genomic_DNA"/>
</dbReference>
<sequence>MPNAVKNSNQLTVKMRFMIILGTLVTGFSLFGFATFNAINSISIDGPSYQRIIQGKDIIADVLPPPEYIIESYLAALQLTQTSDAAEISELTARFQVLKADYESRHRYWLKQPLESELHESLAERSYRAARSFYDEAEQHFLPVMRSPERSGAQISLQKMRRAYEEHRGAIDDAVKFTKARNSGDEAQARRITHGYKIVLTGIFAFSVAIAAVLTLMISRGILRSLKTVQRVADAIADGNLNSSIDTRQRNEIGDLLRSMNTMQQQLLARVTAEHQAAEETLRVKIALDNVITGVMIAGNDRNIVYANKSAIAILGKAEAEISRQLPKFSVDKLVGASMDDFHQNPSHQAVMLAGLTGTYEASMQVGGRSMVVIANPVINEHGQRLGTVVEWSDRTDEVMAENEVAAIVEAAGKGDFSRRFGLDGKEGFLRHLGMDINRLMETSEAGLNEVVRVLEALSRGDLTETIDNDYSGTFGRLKDDSNTTVEKLKAIINRIKGTANSIDGASKEIAAGNNDLSHRTEQQAASLQQTVASMQELTSTVQHNAENARYANELAADASDIAAKGVTVVGQVVATMNDINESSHKIGDIISVIDDIAFQTNILALNAAVEAARAGEQGRGFAVVAVEVRNLAQRAGTAAGEIKELINDSVSKVSGGSKLVAQAGQTMEEIVNSIRGVTNMMAEITAASSEQSSGIEQVNLAIAQMDRVTQQNAALVEQAAAAAEFLEEQAQNLTVTMGSFKIAGNAHHSGAPLHPMPASKKTTLAESSVKYLPFSRKSRLQAFAVDD</sequence>
<keyword evidence="5" id="KW-0472">Membrane</keyword>
<dbReference type="CDD" id="cd06225">
    <property type="entry name" value="HAMP"/>
    <property type="match status" value="1"/>
</dbReference>
<dbReference type="InterPro" id="IPR003660">
    <property type="entry name" value="HAMP_dom"/>
</dbReference>
<keyword evidence="5" id="KW-1133">Transmembrane helix</keyword>
<dbReference type="PANTHER" id="PTHR43531:SF14">
    <property type="entry name" value="METHYL-ACCEPTING CHEMOTAXIS PROTEIN I-RELATED"/>
    <property type="match status" value="1"/>
</dbReference>
<feature type="domain" description="HAMP" evidence="7">
    <location>
        <begin position="448"/>
        <end position="494"/>
    </location>
</feature>
<evidence type="ECO:0000313" key="8">
    <source>
        <dbReference type="EMBL" id="TRW89608.1"/>
    </source>
</evidence>
<dbReference type="InterPro" id="IPR035965">
    <property type="entry name" value="PAS-like_dom_sf"/>
</dbReference>
<feature type="domain" description="HAMP" evidence="7">
    <location>
        <begin position="220"/>
        <end position="272"/>
    </location>
</feature>
<evidence type="ECO:0000259" key="6">
    <source>
        <dbReference type="PROSITE" id="PS50111"/>
    </source>
</evidence>
<dbReference type="PROSITE" id="PS50885">
    <property type="entry name" value="HAMP"/>
    <property type="match status" value="2"/>
</dbReference>
<dbReference type="Pfam" id="PF00015">
    <property type="entry name" value="MCPsignal"/>
    <property type="match status" value="1"/>
</dbReference>
<comment type="caution">
    <text evidence="8">The sequence shown here is derived from an EMBL/GenBank/DDBJ whole genome shotgun (WGS) entry which is preliminary data.</text>
</comment>
<dbReference type="Pfam" id="PF18947">
    <property type="entry name" value="HAMP_2"/>
    <property type="match status" value="1"/>
</dbReference>
<evidence type="ECO:0000259" key="7">
    <source>
        <dbReference type="PROSITE" id="PS50885"/>
    </source>
</evidence>
<evidence type="ECO:0000256" key="3">
    <source>
        <dbReference type="ARBA" id="ARBA00029447"/>
    </source>
</evidence>
<dbReference type="SUPFAM" id="SSF158472">
    <property type="entry name" value="HAMP domain-like"/>
    <property type="match status" value="1"/>
</dbReference>
<keyword evidence="9" id="KW-1185">Reference proteome</keyword>
<feature type="domain" description="Methyl-accepting transducer" evidence="6">
    <location>
        <begin position="499"/>
        <end position="728"/>
    </location>
</feature>
<dbReference type="InterPro" id="IPR004089">
    <property type="entry name" value="MCPsignal_dom"/>
</dbReference>
<accession>A0ABY3C4H1</accession>
<evidence type="ECO:0000256" key="1">
    <source>
        <dbReference type="ARBA" id="ARBA00022481"/>
    </source>
</evidence>
<feature type="transmembrane region" description="Helical" evidence="5">
    <location>
        <begin position="198"/>
        <end position="218"/>
    </location>
</feature>
<comment type="similarity">
    <text evidence="3">Belongs to the methyl-accepting chemotaxis (MCP) protein family.</text>
</comment>
<protein>
    <submittedName>
        <fullName evidence="8">HAMP domain-containing protein</fullName>
    </submittedName>
</protein>
<dbReference type="Proteomes" id="UP000733744">
    <property type="component" value="Unassembled WGS sequence"/>
</dbReference>
<organism evidence="8 9">
    <name type="scientific">Candidatus Methylobacter oryzae</name>
    <dbReference type="NCBI Taxonomy" id="2497749"/>
    <lineage>
        <taxon>Bacteria</taxon>
        <taxon>Pseudomonadati</taxon>
        <taxon>Pseudomonadota</taxon>
        <taxon>Gammaproteobacteria</taxon>
        <taxon>Methylococcales</taxon>
        <taxon>Methylococcaceae</taxon>
        <taxon>Methylobacter</taxon>
    </lineage>
</organism>
<dbReference type="Pfam" id="PF13188">
    <property type="entry name" value="PAS_8"/>
    <property type="match status" value="1"/>
</dbReference>
<dbReference type="SUPFAM" id="SSF55785">
    <property type="entry name" value="PYP-like sensor domain (PAS domain)"/>
    <property type="match status" value="1"/>
</dbReference>
<dbReference type="CDD" id="cd11386">
    <property type="entry name" value="MCP_signal"/>
    <property type="match status" value="1"/>
</dbReference>
<evidence type="ECO:0000256" key="2">
    <source>
        <dbReference type="ARBA" id="ARBA00023224"/>
    </source>
</evidence>
<evidence type="ECO:0000256" key="5">
    <source>
        <dbReference type="SAM" id="Phobius"/>
    </source>
</evidence>
<gene>
    <name evidence="8" type="ORF">EKO24_021345</name>
</gene>
<proteinExistence type="inferred from homology"/>
<keyword evidence="2 4" id="KW-0807">Transducer</keyword>
<feature type="transmembrane region" description="Helical" evidence="5">
    <location>
        <begin position="17"/>
        <end position="39"/>
    </location>
</feature>
<dbReference type="InterPro" id="IPR004090">
    <property type="entry name" value="Chemotax_Me-accpt_rcpt"/>
</dbReference>
<dbReference type="SUPFAM" id="SSF58104">
    <property type="entry name" value="Methyl-accepting chemotaxis protein (MCP) signaling domain"/>
    <property type="match status" value="1"/>
</dbReference>
<dbReference type="InterPro" id="IPR000014">
    <property type="entry name" value="PAS"/>
</dbReference>
<keyword evidence="5" id="KW-0812">Transmembrane</keyword>
<evidence type="ECO:0000256" key="4">
    <source>
        <dbReference type="PROSITE-ProRule" id="PRU00284"/>
    </source>
</evidence>
<keyword evidence="1" id="KW-0488">Methylation</keyword>
<dbReference type="Pfam" id="PF00672">
    <property type="entry name" value="HAMP"/>
    <property type="match status" value="1"/>
</dbReference>
<dbReference type="PROSITE" id="PS50111">
    <property type="entry name" value="CHEMOTAXIS_TRANSDUC_2"/>
    <property type="match status" value="1"/>
</dbReference>
<dbReference type="Gene3D" id="6.10.340.10">
    <property type="match status" value="1"/>
</dbReference>
<dbReference type="SMART" id="SM00283">
    <property type="entry name" value="MA"/>
    <property type="match status" value="1"/>
</dbReference>
<dbReference type="PRINTS" id="PR00260">
    <property type="entry name" value="CHEMTRNSDUCR"/>
</dbReference>
<reference evidence="8 9" key="1">
    <citation type="journal article" date="2019" name="Antonie Van Leeuwenhoek">
        <title>Description of 'Ca. Methylobacter oryzae' KRF1, a novel species from the environmentally important Methylobacter clade 2.</title>
        <authorList>
            <person name="Khatri K."/>
            <person name="Mohite J.A."/>
            <person name="Pandit P.S."/>
            <person name="Bahulikar R."/>
            <person name="Rahalkar M.C."/>
        </authorList>
    </citation>
    <scope>NUCLEOTIDE SEQUENCE [LARGE SCALE GENOMIC DNA]</scope>
    <source>
        <strain evidence="8 9">KRF1</strain>
    </source>
</reference>
<name>A0ABY3C4H1_9GAMM</name>
<dbReference type="Gene3D" id="3.30.450.20">
    <property type="entry name" value="PAS domain"/>
    <property type="match status" value="1"/>
</dbReference>
<evidence type="ECO:0000313" key="9">
    <source>
        <dbReference type="Proteomes" id="UP000733744"/>
    </source>
</evidence>
<dbReference type="Gene3D" id="1.10.287.950">
    <property type="entry name" value="Methyl-accepting chemotaxis protein"/>
    <property type="match status" value="1"/>
</dbReference>
<dbReference type="InterPro" id="IPR051310">
    <property type="entry name" value="MCP_chemotaxis"/>
</dbReference>
<dbReference type="SMART" id="SM00304">
    <property type="entry name" value="HAMP"/>
    <property type="match status" value="2"/>
</dbReference>